<dbReference type="AlphaFoldDB" id="A0A6N8JFD0"/>
<evidence type="ECO:0008006" key="3">
    <source>
        <dbReference type="Google" id="ProtNLM"/>
    </source>
</evidence>
<name>A0A6N8JFD0_9BACT</name>
<gene>
    <name evidence="1" type="ORF">GO495_25380</name>
</gene>
<dbReference type="InterPro" id="IPR006626">
    <property type="entry name" value="PbH1"/>
</dbReference>
<dbReference type="InterPro" id="IPR012334">
    <property type="entry name" value="Pectin_lyas_fold"/>
</dbReference>
<dbReference type="Proteomes" id="UP000468388">
    <property type="component" value="Unassembled WGS sequence"/>
</dbReference>
<evidence type="ECO:0000313" key="2">
    <source>
        <dbReference type="Proteomes" id="UP000468388"/>
    </source>
</evidence>
<organism evidence="1 2">
    <name type="scientific">Chitinophaga oryziterrae</name>
    <dbReference type="NCBI Taxonomy" id="1031224"/>
    <lineage>
        <taxon>Bacteria</taxon>
        <taxon>Pseudomonadati</taxon>
        <taxon>Bacteroidota</taxon>
        <taxon>Chitinophagia</taxon>
        <taxon>Chitinophagales</taxon>
        <taxon>Chitinophagaceae</taxon>
        <taxon>Chitinophaga</taxon>
    </lineage>
</organism>
<proteinExistence type="predicted"/>
<dbReference type="OrthoDB" id="974660at2"/>
<protein>
    <recommendedName>
        <fullName evidence="3">Right-handed parallel beta-helix repeat-containing protein</fullName>
    </recommendedName>
</protein>
<comment type="caution">
    <text evidence="1">The sequence shown here is derived from an EMBL/GenBank/DDBJ whole genome shotgun (WGS) entry which is preliminary data.</text>
</comment>
<accession>A0A6N8JFD0</accession>
<dbReference type="SMART" id="SM00710">
    <property type="entry name" value="PbH1"/>
    <property type="match status" value="3"/>
</dbReference>
<evidence type="ECO:0000313" key="1">
    <source>
        <dbReference type="EMBL" id="MVT43953.1"/>
    </source>
</evidence>
<keyword evidence="2" id="KW-1185">Reference proteome</keyword>
<dbReference type="RefSeq" id="WP_157302760.1">
    <property type="nucleotide sequence ID" value="NZ_BAAAZB010000001.1"/>
</dbReference>
<dbReference type="InterPro" id="IPR011050">
    <property type="entry name" value="Pectin_lyase_fold/virulence"/>
</dbReference>
<dbReference type="PROSITE" id="PS51257">
    <property type="entry name" value="PROKAR_LIPOPROTEIN"/>
    <property type="match status" value="1"/>
</dbReference>
<dbReference type="Gene3D" id="2.160.20.10">
    <property type="entry name" value="Single-stranded right-handed beta-helix, Pectin lyase-like"/>
    <property type="match status" value="1"/>
</dbReference>
<dbReference type="SUPFAM" id="SSF51126">
    <property type="entry name" value="Pectin lyase-like"/>
    <property type="match status" value="1"/>
</dbReference>
<reference evidence="1 2" key="1">
    <citation type="submission" date="2019-12" db="EMBL/GenBank/DDBJ databases">
        <title>The draft genomic sequence of strain Chitinophaga oryziterrae JCM 16595.</title>
        <authorList>
            <person name="Zhang X."/>
        </authorList>
    </citation>
    <scope>NUCLEOTIDE SEQUENCE [LARGE SCALE GENOMIC DNA]</scope>
    <source>
        <strain evidence="1 2">JCM 16595</strain>
    </source>
</reference>
<sequence length="451" mass="47485">MQKIHLYIASALILSACHKEESVKISTAVISAGQTITSDTLTGSVKGTLGTGKTYYFSSDITINAGDTLLMQAGSKLVALGDGKSTATSPQITCNGTFISLGTADANNYITVVDSLRTTASIGKGFWGGIQCGATSGDVIIKWTHLEFAGGPAGASADPAVFAAGDPRNFLSYTNIDGNCIIEDSWFYGSTDDGIRILHGKVSVMRNTFEACAKAGGESLNLKAGSVGDVAYNVSIGGATNAFKVSNSGGSTVQTNVYVYNNTILNSGMRQVKSGRGGSINYEKGAQGKIYNNMIINCRYGLRITPDADTLHITYNNNFFYSNAQYQIAAFYTSDGRGVKQSNDIMSTAPKTNNPLFASYDVDQFDFSAVKPPLDISAMPLTIITAEQYNFSLLPGSPALRKGEADIFAAQKVVPQGGLYGATTDAPGVDMGAYQSDGSGNKHYTSSLLSK</sequence>
<dbReference type="EMBL" id="WRXO01000009">
    <property type="protein sequence ID" value="MVT43953.1"/>
    <property type="molecule type" value="Genomic_DNA"/>
</dbReference>